<feature type="transmembrane region" description="Helical" evidence="1">
    <location>
        <begin position="20"/>
        <end position="38"/>
    </location>
</feature>
<sequence>MYSSATKQVKHQPSKHHQRGWIPAAIGAAAAIGGVLLGNKAKKEAAQAQMEFQNQQSSTAYQRAVADMKAAGLNPMLAYSQGGASAGTGSQYQVDDMGQAALSGAQSAQTTTKAAQDIQQSEATTRQIEAQTEKIKSETLDQQLNSAYLAAQIRATQLSGSKTMEEIPGVHATSQQAVVKSLVERGAGGYENTGFAADVRHRKAQATLAEQEIPKSKAEADFFRTDFGSETPFIRSILNLMRGASSAYRAIK</sequence>
<keyword evidence="1" id="KW-0472">Membrane</keyword>
<name>A0A8S5NNJ6_9VIRU</name>
<protein>
    <submittedName>
        <fullName evidence="2">Minor capsid protein</fullName>
    </submittedName>
</protein>
<accession>A0A8S5NNJ6</accession>
<reference evidence="2" key="1">
    <citation type="journal article" date="2021" name="Proc. Natl. Acad. Sci. U.S.A.">
        <title>A Catalog of Tens of Thousands of Viruses from Human Metagenomes Reveals Hidden Associations with Chronic Diseases.</title>
        <authorList>
            <person name="Tisza M.J."/>
            <person name="Buck C.B."/>
        </authorList>
    </citation>
    <scope>NUCLEOTIDE SEQUENCE</scope>
    <source>
        <strain evidence="2">Ct2OM3</strain>
    </source>
</reference>
<dbReference type="EMBL" id="BK015202">
    <property type="protein sequence ID" value="DAD95800.1"/>
    <property type="molecule type" value="Genomic_DNA"/>
</dbReference>
<keyword evidence="1" id="KW-1133">Transmembrane helix</keyword>
<keyword evidence="1" id="KW-0812">Transmembrane</keyword>
<proteinExistence type="predicted"/>
<evidence type="ECO:0000313" key="2">
    <source>
        <dbReference type="EMBL" id="DAD95800.1"/>
    </source>
</evidence>
<organism evidence="2">
    <name type="scientific">Microviridae sp. ct2OM3</name>
    <dbReference type="NCBI Taxonomy" id="2826724"/>
    <lineage>
        <taxon>Viruses</taxon>
        <taxon>Monodnaviria</taxon>
        <taxon>Sangervirae</taxon>
        <taxon>Phixviricota</taxon>
        <taxon>Malgrandaviricetes</taxon>
        <taxon>Petitvirales</taxon>
        <taxon>Microviridae</taxon>
    </lineage>
</organism>
<evidence type="ECO:0000256" key="1">
    <source>
        <dbReference type="SAM" id="Phobius"/>
    </source>
</evidence>